<feature type="transmembrane region" description="Helical" evidence="2">
    <location>
        <begin position="7"/>
        <end position="28"/>
    </location>
</feature>
<feature type="domain" description="3-hydroxyacyl-CoA dehydrogenase C-terminal" evidence="3">
    <location>
        <begin position="190"/>
        <end position="257"/>
    </location>
</feature>
<evidence type="ECO:0000313" key="5">
    <source>
        <dbReference type="EMBL" id="KAK8077047.1"/>
    </source>
</evidence>
<dbReference type="Pfam" id="PF02737">
    <property type="entry name" value="3HCDH_N"/>
    <property type="match status" value="1"/>
</dbReference>
<name>A0ABR1W1V8_9PEZI</name>
<evidence type="ECO:0000259" key="3">
    <source>
        <dbReference type="Pfam" id="PF00725"/>
    </source>
</evidence>
<keyword evidence="2" id="KW-0472">Membrane</keyword>
<dbReference type="SUPFAM" id="SSF48179">
    <property type="entry name" value="6-phosphogluconate dehydrogenase C-terminal domain-like"/>
    <property type="match status" value="1"/>
</dbReference>
<keyword evidence="2" id="KW-0812">Transmembrane</keyword>
<keyword evidence="1" id="KW-0560">Oxidoreductase</keyword>
<evidence type="ECO:0000256" key="1">
    <source>
        <dbReference type="ARBA" id="ARBA00023002"/>
    </source>
</evidence>
<evidence type="ECO:0000259" key="4">
    <source>
        <dbReference type="Pfam" id="PF02737"/>
    </source>
</evidence>
<dbReference type="InterPro" id="IPR006108">
    <property type="entry name" value="3HC_DH_C"/>
</dbReference>
<accession>A0ABR1W1V8</accession>
<dbReference type="SUPFAM" id="SSF51735">
    <property type="entry name" value="NAD(P)-binding Rossmann-fold domains"/>
    <property type="match status" value="1"/>
</dbReference>
<dbReference type="PANTHER" id="PTHR48075">
    <property type="entry name" value="3-HYDROXYACYL-COA DEHYDROGENASE FAMILY PROTEIN"/>
    <property type="match status" value="1"/>
</dbReference>
<dbReference type="Pfam" id="PF00725">
    <property type="entry name" value="3HCDH"/>
    <property type="match status" value="1"/>
</dbReference>
<protein>
    <recommendedName>
        <fullName evidence="7">3-hydroxyacyl-CoA dehydrogenase</fullName>
    </recommendedName>
</protein>
<gene>
    <name evidence="5" type="ORF">PG996_003217</name>
</gene>
<dbReference type="EMBL" id="JAQQWM010000002">
    <property type="protein sequence ID" value="KAK8077047.1"/>
    <property type="molecule type" value="Genomic_DNA"/>
</dbReference>
<keyword evidence="2" id="KW-1133">Transmembrane helix</keyword>
<dbReference type="Gene3D" id="1.10.1040.10">
    <property type="entry name" value="N-(1-d-carboxylethyl)-l-norvaline Dehydrogenase, domain 2"/>
    <property type="match status" value="1"/>
</dbReference>
<keyword evidence="6" id="KW-1185">Reference proteome</keyword>
<organism evidence="5 6">
    <name type="scientific">Apiospora saccharicola</name>
    <dbReference type="NCBI Taxonomy" id="335842"/>
    <lineage>
        <taxon>Eukaryota</taxon>
        <taxon>Fungi</taxon>
        <taxon>Dikarya</taxon>
        <taxon>Ascomycota</taxon>
        <taxon>Pezizomycotina</taxon>
        <taxon>Sordariomycetes</taxon>
        <taxon>Xylariomycetidae</taxon>
        <taxon>Amphisphaeriales</taxon>
        <taxon>Apiosporaceae</taxon>
        <taxon>Apiospora</taxon>
    </lineage>
</organism>
<dbReference type="PANTHER" id="PTHR48075:SF5">
    <property type="entry name" value="3-HYDROXYBUTYRYL-COA DEHYDROGENASE"/>
    <property type="match status" value="1"/>
</dbReference>
<sequence>MSDIQKVAIIGCGTIGASWAALFLAHGLTVTTFDINPAAEATLRTLVSDALPVLARLGMAKKPDAKAEDIIFTTDLATALEGAQLVQENGPERLDFKRELFNNMAKHLSPDAIIATSSSGLTCSSIQEGMDAASKPERCVVGHPFNPPHLIPLVEVVGGSQTSPQTIERMMAFYTSIGKKAVHVQKEVVGHIANRLQAAIMREAMYLLQEGVCGVEDIDDAVSNGPGLRWGVMGPSTLFHLGGGPGGVQHMADHLLGPLMSWYAPQDPVVDDGLKKKWVDGTLEMVGDRSFQDLSRQRDEELIRLLNVRKEWDGYAQGQQEQQQQKK</sequence>
<dbReference type="InterPro" id="IPR006176">
    <property type="entry name" value="3-OHacyl-CoA_DH_NAD-bd"/>
</dbReference>
<comment type="caution">
    <text evidence="5">The sequence shown here is derived from an EMBL/GenBank/DDBJ whole genome shotgun (WGS) entry which is preliminary data.</text>
</comment>
<dbReference type="InterPro" id="IPR036291">
    <property type="entry name" value="NAD(P)-bd_dom_sf"/>
</dbReference>
<evidence type="ECO:0000313" key="6">
    <source>
        <dbReference type="Proteomes" id="UP001446871"/>
    </source>
</evidence>
<feature type="domain" description="3-hydroxyacyl-CoA dehydrogenase NAD binding" evidence="4">
    <location>
        <begin position="6"/>
        <end position="187"/>
    </location>
</feature>
<evidence type="ECO:0008006" key="7">
    <source>
        <dbReference type="Google" id="ProtNLM"/>
    </source>
</evidence>
<dbReference type="InterPro" id="IPR008927">
    <property type="entry name" value="6-PGluconate_DH-like_C_sf"/>
</dbReference>
<evidence type="ECO:0000256" key="2">
    <source>
        <dbReference type="SAM" id="Phobius"/>
    </source>
</evidence>
<proteinExistence type="predicted"/>
<reference evidence="5 6" key="1">
    <citation type="submission" date="2023-01" db="EMBL/GenBank/DDBJ databases">
        <title>Analysis of 21 Apiospora genomes using comparative genomics revels a genus with tremendous synthesis potential of carbohydrate active enzymes and secondary metabolites.</title>
        <authorList>
            <person name="Sorensen T."/>
        </authorList>
    </citation>
    <scope>NUCLEOTIDE SEQUENCE [LARGE SCALE GENOMIC DNA]</scope>
    <source>
        <strain evidence="5 6">CBS 83171</strain>
    </source>
</reference>
<dbReference type="InterPro" id="IPR013328">
    <property type="entry name" value="6PGD_dom2"/>
</dbReference>
<dbReference type="Gene3D" id="3.40.50.720">
    <property type="entry name" value="NAD(P)-binding Rossmann-like Domain"/>
    <property type="match status" value="1"/>
</dbReference>
<dbReference type="Proteomes" id="UP001446871">
    <property type="component" value="Unassembled WGS sequence"/>
</dbReference>